<dbReference type="PANTHER" id="PTHR23057:SF4">
    <property type="entry name" value="ZINC FINGER PROTEIN DPF3"/>
    <property type="match status" value="1"/>
</dbReference>
<reference evidence="2" key="1">
    <citation type="submission" date="2023-04" db="EMBL/GenBank/DDBJ databases">
        <title>Chromosome-level genome of Chaenocephalus aceratus.</title>
        <authorList>
            <person name="Park H."/>
        </authorList>
    </citation>
    <scope>NUCLEOTIDE SEQUENCE</scope>
    <source>
        <strain evidence="2">DE</strain>
        <tissue evidence="2">Muscle</tissue>
    </source>
</reference>
<accession>A0AAD9BQN5</accession>
<sequence>MYTYPARCWRKKRRLHPPLDPQLRLCELRLEAELAPKREGPPGEATALEALLRGDSQIEKKNNICKEEETMLEIQRVLEAEENGDGLGDEDDFELDTPKRKNRNRGKNRGSSRRRTEAANLEDQDKPYVCDICGKRYKNRPEMTPSPPYCPDNHKPQKAADGSIIPNDYCDFCLGDQDSNRKTGQAEELVSCSDCGRSAGRRGGVKKDGRKKRALKEMFGSASDSEASTFHGFEDAEIEDILFSDDDDPVTDS</sequence>
<protein>
    <submittedName>
        <fullName evidence="2">Zinc finger protein DPF3</fullName>
    </submittedName>
</protein>
<dbReference type="PANTHER" id="PTHR23057">
    <property type="entry name" value="JUXTAPOSED WITH ANOTHER ZINC FINGER PROTEIN 1"/>
    <property type="match status" value="1"/>
</dbReference>
<proteinExistence type="predicted"/>
<evidence type="ECO:0000256" key="1">
    <source>
        <dbReference type="SAM" id="MobiDB-lite"/>
    </source>
</evidence>
<evidence type="ECO:0000313" key="3">
    <source>
        <dbReference type="Proteomes" id="UP001228049"/>
    </source>
</evidence>
<dbReference type="InterPro" id="IPR051580">
    <property type="entry name" value="ZnF-Chromatin_assoc"/>
</dbReference>
<feature type="compositionally biased region" description="Acidic residues" evidence="1">
    <location>
        <begin position="83"/>
        <end position="95"/>
    </location>
</feature>
<organism evidence="2 3">
    <name type="scientific">Dissostichus eleginoides</name>
    <name type="common">Patagonian toothfish</name>
    <name type="synonym">Dissostichus amissus</name>
    <dbReference type="NCBI Taxonomy" id="100907"/>
    <lineage>
        <taxon>Eukaryota</taxon>
        <taxon>Metazoa</taxon>
        <taxon>Chordata</taxon>
        <taxon>Craniata</taxon>
        <taxon>Vertebrata</taxon>
        <taxon>Euteleostomi</taxon>
        <taxon>Actinopterygii</taxon>
        <taxon>Neopterygii</taxon>
        <taxon>Teleostei</taxon>
        <taxon>Neoteleostei</taxon>
        <taxon>Acanthomorphata</taxon>
        <taxon>Eupercaria</taxon>
        <taxon>Perciformes</taxon>
        <taxon>Notothenioidei</taxon>
        <taxon>Nototheniidae</taxon>
        <taxon>Dissostichus</taxon>
    </lineage>
</organism>
<dbReference type="EMBL" id="JASDAP010000017">
    <property type="protein sequence ID" value="KAK1888567.1"/>
    <property type="molecule type" value="Genomic_DNA"/>
</dbReference>
<evidence type="ECO:0000313" key="2">
    <source>
        <dbReference type="EMBL" id="KAK1888567.1"/>
    </source>
</evidence>
<keyword evidence="3" id="KW-1185">Reference proteome</keyword>
<dbReference type="Proteomes" id="UP001228049">
    <property type="component" value="Unassembled WGS sequence"/>
</dbReference>
<name>A0AAD9BQN5_DISEL</name>
<comment type="caution">
    <text evidence="2">The sequence shown here is derived from an EMBL/GenBank/DDBJ whole genome shotgun (WGS) entry which is preliminary data.</text>
</comment>
<feature type="compositionally biased region" description="Basic residues" evidence="1">
    <location>
        <begin position="100"/>
        <end position="113"/>
    </location>
</feature>
<feature type="region of interest" description="Disordered" evidence="1">
    <location>
        <begin position="83"/>
        <end position="120"/>
    </location>
</feature>
<gene>
    <name evidence="2" type="ORF">KUDE01_013247</name>
</gene>
<dbReference type="GO" id="GO:0005634">
    <property type="term" value="C:nucleus"/>
    <property type="evidence" value="ECO:0007669"/>
    <property type="project" value="TreeGrafter"/>
</dbReference>
<dbReference type="AlphaFoldDB" id="A0AAD9BQN5"/>